<reference evidence="1" key="1">
    <citation type="submission" date="2021-06" db="EMBL/GenBank/DDBJ databases">
        <authorList>
            <person name="Kallberg Y."/>
            <person name="Tangrot J."/>
            <person name="Rosling A."/>
        </authorList>
    </citation>
    <scope>NUCLEOTIDE SEQUENCE</scope>
    <source>
        <strain evidence="1">UK204</strain>
    </source>
</reference>
<feature type="non-terminal residue" evidence="1">
    <location>
        <position position="46"/>
    </location>
</feature>
<accession>A0A9N9ABF5</accession>
<name>A0A9N9ABF5_9GLOM</name>
<dbReference type="Proteomes" id="UP000789570">
    <property type="component" value="Unassembled WGS sequence"/>
</dbReference>
<evidence type="ECO:0000313" key="1">
    <source>
        <dbReference type="EMBL" id="CAG8526109.1"/>
    </source>
</evidence>
<proteinExistence type="predicted"/>
<gene>
    <name evidence="1" type="ORF">FCALED_LOCUS4944</name>
</gene>
<keyword evidence="2" id="KW-1185">Reference proteome</keyword>
<dbReference type="EMBL" id="CAJVPQ010001006">
    <property type="protein sequence ID" value="CAG8526109.1"/>
    <property type="molecule type" value="Genomic_DNA"/>
</dbReference>
<evidence type="ECO:0000313" key="2">
    <source>
        <dbReference type="Proteomes" id="UP000789570"/>
    </source>
</evidence>
<organism evidence="1 2">
    <name type="scientific">Funneliformis caledonium</name>
    <dbReference type="NCBI Taxonomy" id="1117310"/>
    <lineage>
        <taxon>Eukaryota</taxon>
        <taxon>Fungi</taxon>
        <taxon>Fungi incertae sedis</taxon>
        <taxon>Mucoromycota</taxon>
        <taxon>Glomeromycotina</taxon>
        <taxon>Glomeromycetes</taxon>
        <taxon>Glomerales</taxon>
        <taxon>Glomeraceae</taxon>
        <taxon>Funneliformis</taxon>
    </lineage>
</organism>
<sequence>MTVKVLVLHLSSPKRYVSILKREKLLEVSVAVEEIHQGVDKCVDVE</sequence>
<protein>
    <submittedName>
        <fullName evidence="1">10510_t:CDS:1</fullName>
    </submittedName>
</protein>
<dbReference type="AlphaFoldDB" id="A0A9N9ABF5"/>
<comment type="caution">
    <text evidence="1">The sequence shown here is derived from an EMBL/GenBank/DDBJ whole genome shotgun (WGS) entry which is preliminary data.</text>
</comment>